<name>A0A0L6UHN5_9BASI</name>
<dbReference type="Proteomes" id="UP000037035">
    <property type="component" value="Unassembled WGS sequence"/>
</dbReference>
<reference evidence="9 10" key="1">
    <citation type="submission" date="2015-08" db="EMBL/GenBank/DDBJ databases">
        <title>Next Generation Sequencing and Analysis of the Genome of Puccinia sorghi L Schw, the Causal Agent of Maize Common Rust.</title>
        <authorList>
            <person name="Rochi L."/>
            <person name="Burguener G."/>
            <person name="Darino M."/>
            <person name="Turjanski A."/>
            <person name="Kreff E."/>
            <person name="Dieguez M.J."/>
            <person name="Sacco F."/>
        </authorList>
    </citation>
    <scope>NUCLEOTIDE SEQUENCE [LARGE SCALE GENOMIC DNA]</scope>
    <source>
        <strain evidence="9 10">RO10H11247</strain>
    </source>
</reference>
<dbReference type="VEuPathDB" id="FungiDB:VP01_5965g1"/>
<sequence length="365" mass="40021">ERKCFPSSPVGGVSSPQAEEANEFLLPKQFSASDTILIQTIGCIITTIYLLPPLLETKTTIIKAGYHPVLCRSVASPICPQWEPWNNTQIPPTRVLELFCMSLADFIWLADKLRIELAQDPVGCGQPLSVEALVGVGLYRLAHGATYFTLPMSSVSKETADKASGRFFNAVIKVFRFRVVNFPSLDNAADWSKIMESFERRQGIPRVVGAIDGTHIPIIMTPDDNWKSYINRKSWASIVFQCVLISCPFQISGGGEGSIHHSRVFRRSILGQSLRSGARIFPMILQGTFLVGDAGYPGNQINGSTICSLQPGLLLSKHLDRSKTVSAFCSTCKMHLHCARNNNFVCMILQNLLNCQGSLATSGGP</sequence>
<feature type="domain" description="DDE Tnp4" evidence="8">
    <location>
        <begin position="211"/>
        <end position="300"/>
    </location>
</feature>
<comment type="caution">
    <text evidence="9">The sequence shown here is derived from an EMBL/GenBank/DDBJ whole genome shotgun (WGS) entry which is preliminary data.</text>
</comment>
<evidence type="ECO:0000256" key="4">
    <source>
        <dbReference type="ARBA" id="ARBA00022722"/>
    </source>
</evidence>
<evidence type="ECO:0000256" key="5">
    <source>
        <dbReference type="ARBA" id="ARBA00022723"/>
    </source>
</evidence>
<keyword evidence="6" id="KW-0378">Hydrolase</keyword>
<gene>
    <name evidence="9" type="ORF">VP01_5965g1</name>
</gene>
<accession>A0A0L6UHN5</accession>
<dbReference type="AlphaFoldDB" id="A0A0L6UHN5"/>
<evidence type="ECO:0000256" key="3">
    <source>
        <dbReference type="ARBA" id="ARBA00006958"/>
    </source>
</evidence>
<dbReference type="GO" id="GO:0016787">
    <property type="term" value="F:hydrolase activity"/>
    <property type="evidence" value="ECO:0007669"/>
    <property type="project" value="UniProtKB-KW"/>
</dbReference>
<dbReference type="GO" id="GO:0004518">
    <property type="term" value="F:nuclease activity"/>
    <property type="evidence" value="ECO:0007669"/>
    <property type="project" value="UniProtKB-KW"/>
</dbReference>
<comment type="cofactor">
    <cofactor evidence="1">
        <name>a divalent metal cation</name>
        <dbReference type="ChEBI" id="CHEBI:60240"/>
    </cofactor>
</comment>
<dbReference type="Pfam" id="PF13359">
    <property type="entry name" value="DDE_Tnp_4"/>
    <property type="match status" value="1"/>
</dbReference>
<organism evidence="9 10">
    <name type="scientific">Puccinia sorghi</name>
    <dbReference type="NCBI Taxonomy" id="27349"/>
    <lineage>
        <taxon>Eukaryota</taxon>
        <taxon>Fungi</taxon>
        <taxon>Dikarya</taxon>
        <taxon>Basidiomycota</taxon>
        <taxon>Pucciniomycotina</taxon>
        <taxon>Pucciniomycetes</taxon>
        <taxon>Pucciniales</taxon>
        <taxon>Pucciniaceae</taxon>
        <taxon>Puccinia</taxon>
    </lineage>
</organism>
<comment type="similarity">
    <text evidence="3">Belongs to the HARBI1 family.</text>
</comment>
<dbReference type="PANTHER" id="PTHR22930:SF85">
    <property type="entry name" value="GH03217P-RELATED"/>
    <property type="match status" value="1"/>
</dbReference>
<dbReference type="PANTHER" id="PTHR22930">
    <property type="match status" value="1"/>
</dbReference>
<evidence type="ECO:0000259" key="8">
    <source>
        <dbReference type="Pfam" id="PF13359"/>
    </source>
</evidence>
<dbReference type="InterPro" id="IPR045249">
    <property type="entry name" value="HARBI1-like"/>
</dbReference>
<evidence type="ECO:0000313" key="10">
    <source>
        <dbReference type="Proteomes" id="UP000037035"/>
    </source>
</evidence>
<protein>
    <recommendedName>
        <fullName evidence="8">DDE Tnp4 domain-containing protein</fullName>
    </recommendedName>
</protein>
<comment type="subcellular location">
    <subcellularLocation>
        <location evidence="2">Nucleus</location>
    </subcellularLocation>
</comment>
<dbReference type="EMBL" id="LAVV01011235">
    <property type="protein sequence ID" value="KNZ48028.1"/>
    <property type="molecule type" value="Genomic_DNA"/>
</dbReference>
<proteinExistence type="inferred from homology"/>
<evidence type="ECO:0000256" key="2">
    <source>
        <dbReference type="ARBA" id="ARBA00004123"/>
    </source>
</evidence>
<feature type="non-terminal residue" evidence="9">
    <location>
        <position position="1"/>
    </location>
</feature>
<dbReference type="GO" id="GO:0005634">
    <property type="term" value="C:nucleus"/>
    <property type="evidence" value="ECO:0007669"/>
    <property type="project" value="UniProtKB-SubCell"/>
</dbReference>
<keyword evidence="10" id="KW-1185">Reference proteome</keyword>
<dbReference type="InterPro" id="IPR027806">
    <property type="entry name" value="HARBI1_dom"/>
</dbReference>
<keyword evidence="7" id="KW-0539">Nucleus</keyword>
<keyword evidence="5" id="KW-0479">Metal-binding</keyword>
<evidence type="ECO:0000256" key="6">
    <source>
        <dbReference type="ARBA" id="ARBA00022801"/>
    </source>
</evidence>
<dbReference type="OrthoDB" id="2505410at2759"/>
<dbReference type="GO" id="GO:0046872">
    <property type="term" value="F:metal ion binding"/>
    <property type="evidence" value="ECO:0007669"/>
    <property type="project" value="UniProtKB-KW"/>
</dbReference>
<evidence type="ECO:0000256" key="7">
    <source>
        <dbReference type="ARBA" id="ARBA00023242"/>
    </source>
</evidence>
<keyword evidence="4" id="KW-0540">Nuclease</keyword>
<evidence type="ECO:0000313" key="9">
    <source>
        <dbReference type="EMBL" id="KNZ48028.1"/>
    </source>
</evidence>
<evidence type="ECO:0000256" key="1">
    <source>
        <dbReference type="ARBA" id="ARBA00001968"/>
    </source>
</evidence>